<gene>
    <name evidence="2" type="ORF">GCM10016234_01770</name>
</gene>
<proteinExistence type="predicted"/>
<feature type="region of interest" description="Disordered" evidence="1">
    <location>
        <begin position="46"/>
        <end position="66"/>
    </location>
</feature>
<dbReference type="EMBL" id="BMZQ01000001">
    <property type="protein sequence ID" value="GHD05568.1"/>
    <property type="molecule type" value="Genomic_DNA"/>
</dbReference>
<sequence>MNISPYNKLKVDTLVRQNITQSQNSATDTGRIIMVEAWQNMRRTGENPCAISHSDPRHSEGSSGIRGTVITARQNMGMQVYH</sequence>
<evidence type="ECO:0000313" key="2">
    <source>
        <dbReference type="EMBL" id="GHD05568.1"/>
    </source>
</evidence>
<reference evidence="2" key="1">
    <citation type="journal article" date="2014" name="Int. J. Syst. Evol. Microbiol.">
        <title>Complete genome sequence of Corynebacterium casei LMG S-19264T (=DSM 44701T), isolated from a smear-ripened cheese.</title>
        <authorList>
            <consortium name="US DOE Joint Genome Institute (JGI-PGF)"/>
            <person name="Walter F."/>
            <person name="Albersmeier A."/>
            <person name="Kalinowski J."/>
            <person name="Ruckert C."/>
        </authorList>
    </citation>
    <scope>NUCLEOTIDE SEQUENCE</scope>
    <source>
        <strain evidence="2">KCTC 42249</strain>
    </source>
</reference>
<reference evidence="2" key="2">
    <citation type="submission" date="2020-09" db="EMBL/GenBank/DDBJ databases">
        <authorList>
            <person name="Sun Q."/>
            <person name="Kim S."/>
        </authorList>
    </citation>
    <scope>NUCLEOTIDE SEQUENCE</scope>
    <source>
        <strain evidence="2">KCTC 42249</strain>
    </source>
</reference>
<comment type="caution">
    <text evidence="2">The sequence shown here is derived from an EMBL/GenBank/DDBJ whole genome shotgun (WGS) entry which is preliminary data.</text>
</comment>
<protein>
    <submittedName>
        <fullName evidence="2">Uncharacterized protein</fullName>
    </submittedName>
</protein>
<keyword evidence="3" id="KW-1185">Reference proteome</keyword>
<organism evidence="2 3">
    <name type="scientific">Tianweitania populi</name>
    <dbReference type="NCBI Taxonomy" id="1607949"/>
    <lineage>
        <taxon>Bacteria</taxon>
        <taxon>Pseudomonadati</taxon>
        <taxon>Pseudomonadota</taxon>
        <taxon>Alphaproteobacteria</taxon>
        <taxon>Hyphomicrobiales</taxon>
        <taxon>Phyllobacteriaceae</taxon>
        <taxon>Tianweitania</taxon>
    </lineage>
</organism>
<evidence type="ECO:0000313" key="3">
    <source>
        <dbReference type="Proteomes" id="UP000630142"/>
    </source>
</evidence>
<dbReference type="AlphaFoldDB" id="A0A8J3GJ81"/>
<name>A0A8J3GJ81_9HYPH</name>
<dbReference type="Proteomes" id="UP000630142">
    <property type="component" value="Unassembled WGS sequence"/>
</dbReference>
<evidence type="ECO:0000256" key="1">
    <source>
        <dbReference type="SAM" id="MobiDB-lite"/>
    </source>
</evidence>
<accession>A0A8J3GJ81</accession>